<organism evidence="2 3">
    <name type="scientific">Diploscapter pachys</name>
    <dbReference type="NCBI Taxonomy" id="2018661"/>
    <lineage>
        <taxon>Eukaryota</taxon>
        <taxon>Metazoa</taxon>
        <taxon>Ecdysozoa</taxon>
        <taxon>Nematoda</taxon>
        <taxon>Chromadorea</taxon>
        <taxon>Rhabditida</taxon>
        <taxon>Rhabditina</taxon>
        <taxon>Rhabditomorpha</taxon>
        <taxon>Rhabditoidea</taxon>
        <taxon>Rhabditidae</taxon>
        <taxon>Diploscapter</taxon>
    </lineage>
</organism>
<name>A0A2A2JWV9_9BILA</name>
<keyword evidence="3" id="KW-1185">Reference proteome</keyword>
<reference evidence="2 3" key="1">
    <citation type="journal article" date="2017" name="Curr. Biol.">
        <title>Genome architecture and evolution of a unichromosomal asexual nematode.</title>
        <authorList>
            <person name="Fradin H."/>
            <person name="Zegar C."/>
            <person name="Gutwein M."/>
            <person name="Lucas J."/>
            <person name="Kovtun M."/>
            <person name="Corcoran D."/>
            <person name="Baugh L.R."/>
            <person name="Kiontke K."/>
            <person name="Gunsalus K."/>
            <person name="Fitch D.H."/>
            <person name="Piano F."/>
        </authorList>
    </citation>
    <scope>NUCLEOTIDE SEQUENCE [LARGE SCALE GENOMIC DNA]</scope>
    <source>
        <strain evidence="2">PF1309</strain>
    </source>
</reference>
<feature type="compositionally biased region" description="Polar residues" evidence="1">
    <location>
        <begin position="79"/>
        <end position="102"/>
    </location>
</feature>
<feature type="region of interest" description="Disordered" evidence="1">
    <location>
        <begin position="44"/>
        <end position="102"/>
    </location>
</feature>
<proteinExistence type="predicted"/>
<dbReference type="Proteomes" id="UP000218231">
    <property type="component" value="Unassembled WGS sequence"/>
</dbReference>
<evidence type="ECO:0000256" key="1">
    <source>
        <dbReference type="SAM" id="MobiDB-lite"/>
    </source>
</evidence>
<evidence type="ECO:0000313" key="2">
    <source>
        <dbReference type="EMBL" id="PAV66191.1"/>
    </source>
</evidence>
<accession>A0A2A2JWV9</accession>
<protein>
    <submittedName>
        <fullName evidence="2">Uncharacterized protein</fullName>
    </submittedName>
</protein>
<dbReference type="AlphaFoldDB" id="A0A2A2JWV9"/>
<sequence>MCAVQAVFLDALPILGYKGCGQSGPYDHPLKIYSHRHFLRSMRRPRCAASPRPSASIPRGAASYHPPSSFRALGGLSPRSPNLRTNHSPAKTVPTVTQVYKN</sequence>
<dbReference type="EMBL" id="LIAE01010144">
    <property type="protein sequence ID" value="PAV66191.1"/>
    <property type="molecule type" value="Genomic_DNA"/>
</dbReference>
<evidence type="ECO:0000313" key="3">
    <source>
        <dbReference type="Proteomes" id="UP000218231"/>
    </source>
</evidence>
<gene>
    <name evidence="2" type="ORF">WR25_18087</name>
</gene>
<comment type="caution">
    <text evidence="2">The sequence shown here is derived from an EMBL/GenBank/DDBJ whole genome shotgun (WGS) entry which is preliminary data.</text>
</comment>
<feature type="compositionally biased region" description="Low complexity" evidence="1">
    <location>
        <begin position="47"/>
        <end position="63"/>
    </location>
</feature>